<feature type="signal peptide" evidence="1">
    <location>
        <begin position="1"/>
        <end position="17"/>
    </location>
</feature>
<dbReference type="EMBL" id="FJUX01000199">
    <property type="protein sequence ID" value="CZT13542.1"/>
    <property type="molecule type" value="Genomic_DNA"/>
</dbReference>
<keyword evidence="1" id="KW-0732">Signal</keyword>
<evidence type="ECO:0000313" key="3">
    <source>
        <dbReference type="Proteomes" id="UP000178912"/>
    </source>
</evidence>
<dbReference type="Proteomes" id="UP000178912">
    <property type="component" value="Unassembled WGS sequence"/>
</dbReference>
<protein>
    <submittedName>
        <fullName evidence="2">Uncharacterized protein</fullName>
    </submittedName>
</protein>
<evidence type="ECO:0000256" key="1">
    <source>
        <dbReference type="SAM" id="SignalP"/>
    </source>
</evidence>
<evidence type="ECO:0000313" key="2">
    <source>
        <dbReference type="EMBL" id="CZT13542.1"/>
    </source>
</evidence>
<dbReference type="AlphaFoldDB" id="A0A1E1LSR5"/>
<feature type="chain" id="PRO_5009447542" evidence="1">
    <location>
        <begin position="18"/>
        <end position="113"/>
    </location>
</feature>
<organism evidence="2 3">
    <name type="scientific">Rhynchosporium agropyri</name>
    <dbReference type="NCBI Taxonomy" id="914238"/>
    <lineage>
        <taxon>Eukaryota</taxon>
        <taxon>Fungi</taxon>
        <taxon>Dikarya</taxon>
        <taxon>Ascomycota</taxon>
        <taxon>Pezizomycotina</taxon>
        <taxon>Leotiomycetes</taxon>
        <taxon>Helotiales</taxon>
        <taxon>Ploettnerulaceae</taxon>
        <taxon>Rhynchosporium</taxon>
    </lineage>
</organism>
<accession>A0A1E1LSR5</accession>
<reference evidence="3" key="1">
    <citation type="submission" date="2016-03" db="EMBL/GenBank/DDBJ databases">
        <authorList>
            <person name="Guldener U."/>
        </authorList>
    </citation>
    <scope>NUCLEOTIDE SEQUENCE [LARGE SCALE GENOMIC DNA]</scope>
    <source>
        <strain evidence="3">04CH-RAC-A.6.1</strain>
    </source>
</reference>
<name>A0A1E1LSR5_9HELO</name>
<keyword evidence="3" id="KW-1185">Reference proteome</keyword>
<proteinExistence type="predicted"/>
<sequence length="113" mass="12261">MLKSTVILLALATGGLAKSCAFFWTAAADKVSIASQDARKHCRDDIDGEPEGDQNFSKDTNRKGFKEYCNICRLAREGTRDYNTQLYGAGPAAVRCGYYTVGTCGDFDGSTNQ</sequence>
<gene>
    <name evidence="2" type="ORF">RAG0_17034</name>
</gene>